<reference evidence="2 3" key="1">
    <citation type="submission" date="2019-02" db="EMBL/GenBank/DDBJ databases">
        <title>Genome sequencing of the rare red list fungi Bondarzewia mesenterica.</title>
        <authorList>
            <person name="Buettner E."/>
            <person name="Kellner H."/>
        </authorList>
    </citation>
    <scope>NUCLEOTIDE SEQUENCE [LARGE SCALE GENOMIC DNA]</scope>
    <source>
        <strain evidence="2 3">DSM 108281</strain>
    </source>
</reference>
<dbReference type="Proteomes" id="UP000310158">
    <property type="component" value="Unassembled WGS sequence"/>
</dbReference>
<dbReference type="EMBL" id="SGPL01000381">
    <property type="protein sequence ID" value="THH13166.1"/>
    <property type="molecule type" value="Genomic_DNA"/>
</dbReference>
<dbReference type="AlphaFoldDB" id="A0A4S4LLX2"/>
<protein>
    <submittedName>
        <fullName evidence="2">Uncharacterized protein</fullName>
    </submittedName>
</protein>
<organism evidence="2 3">
    <name type="scientific">Bondarzewia mesenterica</name>
    <dbReference type="NCBI Taxonomy" id="1095465"/>
    <lineage>
        <taxon>Eukaryota</taxon>
        <taxon>Fungi</taxon>
        <taxon>Dikarya</taxon>
        <taxon>Basidiomycota</taxon>
        <taxon>Agaricomycotina</taxon>
        <taxon>Agaricomycetes</taxon>
        <taxon>Russulales</taxon>
        <taxon>Bondarzewiaceae</taxon>
        <taxon>Bondarzewia</taxon>
    </lineage>
</organism>
<evidence type="ECO:0000313" key="2">
    <source>
        <dbReference type="EMBL" id="THH13166.1"/>
    </source>
</evidence>
<evidence type="ECO:0000256" key="1">
    <source>
        <dbReference type="SAM" id="SignalP"/>
    </source>
</evidence>
<comment type="caution">
    <text evidence="2">The sequence shown here is derived from an EMBL/GenBank/DDBJ whole genome shotgun (WGS) entry which is preliminary data.</text>
</comment>
<keyword evidence="3" id="KW-1185">Reference proteome</keyword>
<feature type="chain" id="PRO_5020215956" evidence="1">
    <location>
        <begin position="21"/>
        <end position="125"/>
    </location>
</feature>
<feature type="signal peptide" evidence="1">
    <location>
        <begin position="1"/>
        <end position="20"/>
    </location>
</feature>
<proteinExistence type="predicted"/>
<sequence>MHLLPLLFPLLTTLPALTHPAPIPKPDLLSLLSPSSPSDCDGTTHRGLTLGDTICHDNPAIVSHKNKNPHLDKRGGALPLSGAIIPHLPLGPSVEAPPPNFVSALHPVARRLQNGSKKGPRVYSE</sequence>
<keyword evidence="1" id="KW-0732">Signal</keyword>
<gene>
    <name evidence="2" type="ORF">EW146_g7020</name>
</gene>
<accession>A0A4S4LLX2</accession>
<name>A0A4S4LLX2_9AGAM</name>
<evidence type="ECO:0000313" key="3">
    <source>
        <dbReference type="Proteomes" id="UP000310158"/>
    </source>
</evidence>